<dbReference type="NCBIfam" id="TIGR01031">
    <property type="entry name" value="rpmF_bact"/>
    <property type="match status" value="1"/>
</dbReference>
<dbReference type="InterPro" id="IPR044957">
    <property type="entry name" value="Ribosomal_bL32_bact"/>
</dbReference>
<evidence type="ECO:0000256" key="4">
    <source>
        <dbReference type="ARBA" id="ARBA00035178"/>
    </source>
</evidence>
<dbReference type="AlphaFoldDB" id="A0A0F3MBM8"/>
<dbReference type="Pfam" id="PF01783">
    <property type="entry name" value="Ribosomal_L32p"/>
    <property type="match status" value="1"/>
</dbReference>
<evidence type="ECO:0000256" key="2">
    <source>
        <dbReference type="ARBA" id="ARBA00022980"/>
    </source>
</evidence>
<gene>
    <name evidence="5 6" type="primary">rpmF</name>
    <name evidence="7" type="ORF">GILLIAM_00733</name>
    <name evidence="6" type="ORF">OTSGILL_1170</name>
</gene>
<name>A0A0F3MBM8_ORITS</name>
<dbReference type="PANTHER" id="PTHR35534">
    <property type="entry name" value="50S RIBOSOMAL PROTEIN L32"/>
    <property type="match status" value="1"/>
</dbReference>
<protein>
    <recommendedName>
        <fullName evidence="4 5">Large ribosomal subunit protein bL32</fullName>
    </recommendedName>
</protein>
<dbReference type="SUPFAM" id="SSF57829">
    <property type="entry name" value="Zn-binding ribosomal proteins"/>
    <property type="match status" value="1"/>
</dbReference>
<dbReference type="Proteomes" id="UP000033769">
    <property type="component" value="Unassembled WGS sequence"/>
</dbReference>
<evidence type="ECO:0000256" key="3">
    <source>
        <dbReference type="ARBA" id="ARBA00023274"/>
    </source>
</evidence>
<keyword evidence="3 5" id="KW-0687">Ribonucleoprotein</keyword>
<dbReference type="GO" id="GO:0003735">
    <property type="term" value="F:structural constituent of ribosome"/>
    <property type="evidence" value="ECO:0007669"/>
    <property type="project" value="InterPro"/>
</dbReference>
<evidence type="ECO:0000313" key="6">
    <source>
        <dbReference type="EMBL" id="KJV52897.1"/>
    </source>
</evidence>
<evidence type="ECO:0000256" key="1">
    <source>
        <dbReference type="ARBA" id="ARBA00008560"/>
    </source>
</evidence>
<keyword evidence="2 5" id="KW-0689">Ribosomal protein</keyword>
<evidence type="ECO:0000313" key="7">
    <source>
        <dbReference type="EMBL" id="SPR04574.1"/>
    </source>
</evidence>
<dbReference type="InterPro" id="IPR011332">
    <property type="entry name" value="Ribosomal_zn-bd"/>
</dbReference>
<dbReference type="Proteomes" id="UP000244959">
    <property type="component" value="Chromosome I"/>
</dbReference>
<evidence type="ECO:0000256" key="5">
    <source>
        <dbReference type="HAMAP-Rule" id="MF_00340"/>
    </source>
</evidence>
<comment type="similarity">
    <text evidence="1 5">Belongs to the bacterial ribosomal protein bL32 family.</text>
</comment>
<reference evidence="9" key="2">
    <citation type="submission" date="2018-03" db="EMBL/GenBank/DDBJ databases">
        <authorList>
            <person name="Batty M. E."/>
            <person name="Batty M E."/>
        </authorList>
    </citation>
    <scope>NUCLEOTIDE SEQUENCE [LARGE SCALE GENOMIC DNA]</scope>
    <source>
        <strain evidence="9">Gilliam</strain>
    </source>
</reference>
<sequence>MAVPKKRTSASKTRMRRSHHALAKINVITDAKTGEYRLSHHVCMTHGTYNGRKVITDNVNTNDNNNNP</sequence>
<dbReference type="PATRIC" id="fig|1359184.3.peg.444"/>
<accession>A0A0F3MBM8</accession>
<dbReference type="RefSeq" id="WP_047220563.1">
    <property type="nucleotide sequence ID" value="NZ_LS398551.1"/>
</dbReference>
<organism evidence="6 8">
    <name type="scientific">Orientia tsutsugamushi str. Gilliam</name>
    <dbReference type="NCBI Taxonomy" id="1359184"/>
    <lineage>
        <taxon>Bacteria</taxon>
        <taxon>Pseudomonadati</taxon>
        <taxon>Pseudomonadota</taxon>
        <taxon>Alphaproteobacteria</taxon>
        <taxon>Rickettsiales</taxon>
        <taxon>Rickettsiaceae</taxon>
        <taxon>Rickettsieae</taxon>
        <taxon>Orientia</taxon>
    </lineage>
</organism>
<evidence type="ECO:0000313" key="8">
    <source>
        <dbReference type="Proteomes" id="UP000033769"/>
    </source>
</evidence>
<keyword evidence="9" id="KW-1185">Reference proteome</keyword>
<reference evidence="7" key="3">
    <citation type="submission" date="2018-03" db="EMBL/GenBank/DDBJ databases">
        <authorList>
            <person name="Keele B.F."/>
        </authorList>
    </citation>
    <scope>NUCLEOTIDE SEQUENCE [LARGE SCALE GENOMIC DNA]</scope>
    <source>
        <strain evidence="7">Gilliam</strain>
    </source>
</reference>
<dbReference type="GO" id="GO:0006412">
    <property type="term" value="P:translation"/>
    <property type="evidence" value="ECO:0007669"/>
    <property type="project" value="UniProtKB-UniRule"/>
</dbReference>
<dbReference type="HAMAP" id="MF_00340">
    <property type="entry name" value="Ribosomal_bL32"/>
    <property type="match status" value="1"/>
</dbReference>
<evidence type="ECO:0000313" key="9">
    <source>
        <dbReference type="Proteomes" id="UP000244959"/>
    </source>
</evidence>
<dbReference type="InterPro" id="IPR002677">
    <property type="entry name" value="Ribosomal_bL32"/>
</dbReference>
<dbReference type="PANTHER" id="PTHR35534:SF1">
    <property type="entry name" value="LARGE RIBOSOMAL SUBUNIT PROTEIN BL32"/>
    <property type="match status" value="1"/>
</dbReference>
<reference evidence="6 8" key="1">
    <citation type="submission" date="2015-02" db="EMBL/GenBank/DDBJ databases">
        <title>Genome Sequencing of Rickettsiales.</title>
        <authorList>
            <person name="Daugherty S.C."/>
            <person name="Su Q."/>
            <person name="Abolude K."/>
            <person name="Beier-Sexton M."/>
            <person name="Carlyon J.A."/>
            <person name="Carter R."/>
            <person name="Day N.P."/>
            <person name="Dumler S.J."/>
            <person name="Dyachenko V."/>
            <person name="Godinez A."/>
            <person name="Kurtti T.J."/>
            <person name="Lichay M."/>
            <person name="Mullins K.E."/>
            <person name="Ott S."/>
            <person name="Pappas-Brown V."/>
            <person name="Paris D.H."/>
            <person name="Patel P."/>
            <person name="Richards A.L."/>
            <person name="Sadzewicz L."/>
            <person name="Sears K."/>
            <person name="Seidman D."/>
            <person name="Sengamalay N."/>
            <person name="Stenos J."/>
            <person name="Tallon L.J."/>
            <person name="Vincent G."/>
            <person name="Fraser C.M."/>
            <person name="Munderloh U."/>
            <person name="Dunning-Hotopp J.C."/>
        </authorList>
    </citation>
    <scope>NUCLEOTIDE SEQUENCE [LARGE SCALE GENOMIC DNA]</scope>
    <source>
        <strain evidence="6 8">Gilliam</strain>
    </source>
</reference>
<proteinExistence type="inferred from homology"/>
<dbReference type="Gene3D" id="1.20.5.640">
    <property type="entry name" value="Single helix bin"/>
    <property type="match status" value="1"/>
</dbReference>
<dbReference type="EMBL" id="LANO01000015">
    <property type="protein sequence ID" value="KJV52897.1"/>
    <property type="molecule type" value="Genomic_DNA"/>
</dbReference>
<dbReference type="GO" id="GO:0015934">
    <property type="term" value="C:large ribosomal subunit"/>
    <property type="evidence" value="ECO:0007669"/>
    <property type="project" value="InterPro"/>
</dbReference>
<dbReference type="EMBL" id="LS398551">
    <property type="protein sequence ID" value="SPR04574.1"/>
    <property type="molecule type" value="Genomic_DNA"/>
</dbReference>